<comment type="caution">
    <text evidence="1">The sequence shown here is derived from an EMBL/GenBank/DDBJ whole genome shotgun (WGS) entry which is preliminary data.</text>
</comment>
<keyword evidence="2" id="KW-1185">Reference proteome</keyword>
<protein>
    <submittedName>
        <fullName evidence="1">Uncharacterized protein</fullName>
    </submittedName>
</protein>
<accession>A0ACC0BDV9</accession>
<evidence type="ECO:0000313" key="1">
    <source>
        <dbReference type="EMBL" id="KAI5670821.1"/>
    </source>
</evidence>
<reference evidence="2" key="1">
    <citation type="journal article" date="2023" name="Nat. Plants">
        <title>Single-cell RNA sequencing provides a high-resolution roadmap for understanding the multicellular compartmentation of specialized metabolism.</title>
        <authorList>
            <person name="Sun S."/>
            <person name="Shen X."/>
            <person name="Li Y."/>
            <person name="Li Y."/>
            <person name="Wang S."/>
            <person name="Li R."/>
            <person name="Zhang H."/>
            <person name="Shen G."/>
            <person name="Guo B."/>
            <person name="Wei J."/>
            <person name="Xu J."/>
            <person name="St-Pierre B."/>
            <person name="Chen S."/>
            <person name="Sun C."/>
        </authorList>
    </citation>
    <scope>NUCLEOTIDE SEQUENCE [LARGE SCALE GENOMIC DNA]</scope>
</reference>
<gene>
    <name evidence="1" type="ORF">M9H77_11185</name>
</gene>
<proteinExistence type="predicted"/>
<dbReference type="EMBL" id="CM044703">
    <property type="protein sequence ID" value="KAI5670821.1"/>
    <property type="molecule type" value="Genomic_DNA"/>
</dbReference>
<evidence type="ECO:0000313" key="2">
    <source>
        <dbReference type="Proteomes" id="UP001060085"/>
    </source>
</evidence>
<organism evidence="1 2">
    <name type="scientific">Catharanthus roseus</name>
    <name type="common">Madagascar periwinkle</name>
    <name type="synonym">Vinca rosea</name>
    <dbReference type="NCBI Taxonomy" id="4058"/>
    <lineage>
        <taxon>Eukaryota</taxon>
        <taxon>Viridiplantae</taxon>
        <taxon>Streptophyta</taxon>
        <taxon>Embryophyta</taxon>
        <taxon>Tracheophyta</taxon>
        <taxon>Spermatophyta</taxon>
        <taxon>Magnoliopsida</taxon>
        <taxon>eudicotyledons</taxon>
        <taxon>Gunneridae</taxon>
        <taxon>Pentapetalae</taxon>
        <taxon>asterids</taxon>
        <taxon>lamiids</taxon>
        <taxon>Gentianales</taxon>
        <taxon>Apocynaceae</taxon>
        <taxon>Rauvolfioideae</taxon>
        <taxon>Vinceae</taxon>
        <taxon>Catharanthinae</taxon>
        <taxon>Catharanthus</taxon>
    </lineage>
</organism>
<sequence>MENTEKKKSLGRQKIEIKKIEKKNNLQVTFSKRRKGLIKKAGELSVLCGVDIAVIVQSPAGKVHAFGNIPVESIMDRYLEGNPNCTLVNIHHSSDEHEKKCLEIMKKLEVEKEVEKVLEESKAATKLGLWWDQPFDNLDLNELGQYMEAMEVLKNNLMNKAVEKASSSSSSSSSKANNNNNNEAILIPNVSVDCFGGVPVPHFDQSNIASSTTTSSKPLFLLN</sequence>
<dbReference type="Proteomes" id="UP001060085">
    <property type="component" value="Linkage Group LG03"/>
</dbReference>
<name>A0ACC0BDV9_CATRO</name>